<dbReference type="OrthoDB" id="10031947at2759"/>
<dbReference type="PANTHER" id="PTHR47171:SF6">
    <property type="entry name" value="SPECIFIC TRANSCRIPTION FACTOR, PUTATIVE (AFU_ORTHOLOGUE AFUA_2G06130)-RELATED"/>
    <property type="match status" value="1"/>
</dbReference>
<dbReference type="InterPro" id="IPR052073">
    <property type="entry name" value="Amide_Lactam_Regulators"/>
</dbReference>
<dbReference type="CDD" id="cd12148">
    <property type="entry name" value="fungal_TF_MHR"/>
    <property type="match status" value="1"/>
</dbReference>
<keyword evidence="5" id="KW-0539">Nucleus</keyword>
<keyword evidence="3" id="KW-0238">DNA-binding</keyword>
<dbReference type="GO" id="GO:0008270">
    <property type="term" value="F:zinc ion binding"/>
    <property type="evidence" value="ECO:0007669"/>
    <property type="project" value="InterPro"/>
</dbReference>
<gene>
    <name evidence="8" type="ORF">BDV26DRAFT_287367</name>
</gene>
<evidence type="ECO:0000256" key="6">
    <source>
        <dbReference type="SAM" id="MobiDB-lite"/>
    </source>
</evidence>
<dbReference type="InterPro" id="IPR007219">
    <property type="entry name" value="XnlR_reg_dom"/>
</dbReference>
<dbReference type="AlphaFoldDB" id="A0A5N7BNX1"/>
<accession>A0A5N7BNX1</accession>
<proteinExistence type="predicted"/>
<dbReference type="SMART" id="SM00906">
    <property type="entry name" value="Fungal_trans"/>
    <property type="match status" value="1"/>
</dbReference>
<keyword evidence="2" id="KW-0805">Transcription regulation</keyword>
<feature type="domain" description="Xylanolytic transcriptional activator regulatory" evidence="7">
    <location>
        <begin position="290"/>
        <end position="360"/>
    </location>
</feature>
<reference evidence="8 9" key="1">
    <citation type="submission" date="2019-04" db="EMBL/GenBank/DDBJ databases">
        <title>Friends and foes A comparative genomics studyof 23 Aspergillus species from section Flavi.</title>
        <authorList>
            <consortium name="DOE Joint Genome Institute"/>
            <person name="Kjaerbolling I."/>
            <person name="Vesth T."/>
            <person name="Frisvad J.C."/>
            <person name="Nybo J.L."/>
            <person name="Theobald S."/>
            <person name="Kildgaard S."/>
            <person name="Isbrandt T."/>
            <person name="Kuo A."/>
            <person name="Sato A."/>
            <person name="Lyhne E.K."/>
            <person name="Kogle M.E."/>
            <person name="Wiebenga A."/>
            <person name="Kun R.S."/>
            <person name="Lubbers R.J."/>
            <person name="Makela M.R."/>
            <person name="Barry K."/>
            <person name="Chovatia M."/>
            <person name="Clum A."/>
            <person name="Daum C."/>
            <person name="Haridas S."/>
            <person name="He G."/>
            <person name="LaButti K."/>
            <person name="Lipzen A."/>
            <person name="Mondo S."/>
            <person name="Riley R."/>
            <person name="Salamov A."/>
            <person name="Simmons B.A."/>
            <person name="Magnuson J.K."/>
            <person name="Henrissat B."/>
            <person name="Mortensen U.H."/>
            <person name="Larsen T.O."/>
            <person name="Devries R.P."/>
            <person name="Grigoriev I.V."/>
            <person name="Machida M."/>
            <person name="Baker S.E."/>
            <person name="Andersen M.R."/>
        </authorList>
    </citation>
    <scope>NUCLEOTIDE SEQUENCE [LARGE SCALE GENOMIC DNA]</scope>
    <source>
        <strain evidence="8 9">IBT 29228</strain>
    </source>
</reference>
<keyword evidence="4" id="KW-0804">Transcription</keyword>
<evidence type="ECO:0000256" key="2">
    <source>
        <dbReference type="ARBA" id="ARBA00023015"/>
    </source>
</evidence>
<feature type="region of interest" description="Disordered" evidence="6">
    <location>
        <begin position="34"/>
        <end position="97"/>
    </location>
</feature>
<evidence type="ECO:0000259" key="7">
    <source>
        <dbReference type="SMART" id="SM00906"/>
    </source>
</evidence>
<name>A0A5N7BNX1_9EURO</name>
<dbReference type="InterPro" id="IPR001138">
    <property type="entry name" value="Zn2Cys6_DnaBD"/>
</dbReference>
<feature type="compositionally biased region" description="Basic and acidic residues" evidence="6">
    <location>
        <begin position="36"/>
        <end position="49"/>
    </location>
</feature>
<keyword evidence="1" id="KW-0862">Zinc</keyword>
<dbReference type="GO" id="GO:0003677">
    <property type="term" value="F:DNA binding"/>
    <property type="evidence" value="ECO:0007669"/>
    <property type="project" value="UniProtKB-KW"/>
</dbReference>
<evidence type="ECO:0000256" key="5">
    <source>
        <dbReference type="ARBA" id="ARBA00023242"/>
    </source>
</evidence>
<evidence type="ECO:0000313" key="9">
    <source>
        <dbReference type="Proteomes" id="UP000326198"/>
    </source>
</evidence>
<dbReference type="GO" id="GO:0000981">
    <property type="term" value="F:DNA-binding transcription factor activity, RNA polymerase II-specific"/>
    <property type="evidence" value="ECO:0007669"/>
    <property type="project" value="InterPro"/>
</dbReference>
<dbReference type="CDD" id="cd00067">
    <property type="entry name" value="GAL4"/>
    <property type="match status" value="1"/>
</dbReference>
<dbReference type="Pfam" id="PF04082">
    <property type="entry name" value="Fungal_trans"/>
    <property type="match status" value="1"/>
</dbReference>
<protein>
    <recommendedName>
        <fullName evidence="7">Xylanolytic transcriptional activator regulatory domain-containing protein</fullName>
    </recommendedName>
</protein>
<dbReference type="PANTHER" id="PTHR47171">
    <property type="entry name" value="FARA-RELATED"/>
    <property type="match status" value="1"/>
</dbReference>
<keyword evidence="9" id="KW-1185">Reference proteome</keyword>
<evidence type="ECO:0000313" key="8">
    <source>
        <dbReference type="EMBL" id="KAE8383524.1"/>
    </source>
</evidence>
<evidence type="ECO:0000256" key="4">
    <source>
        <dbReference type="ARBA" id="ARBA00023163"/>
    </source>
</evidence>
<dbReference type="GO" id="GO:0006351">
    <property type="term" value="P:DNA-templated transcription"/>
    <property type="evidence" value="ECO:0007669"/>
    <property type="project" value="InterPro"/>
</dbReference>
<organism evidence="8 9">
    <name type="scientific">Aspergillus bertholletiae</name>
    <dbReference type="NCBI Taxonomy" id="1226010"/>
    <lineage>
        <taxon>Eukaryota</taxon>
        <taxon>Fungi</taxon>
        <taxon>Dikarya</taxon>
        <taxon>Ascomycota</taxon>
        <taxon>Pezizomycotina</taxon>
        <taxon>Eurotiomycetes</taxon>
        <taxon>Eurotiomycetidae</taxon>
        <taxon>Eurotiales</taxon>
        <taxon>Aspergillaceae</taxon>
        <taxon>Aspergillus</taxon>
        <taxon>Aspergillus subgen. Circumdati</taxon>
    </lineage>
</organism>
<sequence length="648" mass="72980">MELTFLIGKDGRNVKRAQSQRACTTCRQKKKRCVHRISESIEQSDRRESPNQQSSYDHNELSTRPLSEPATAPEIEPLCEHGGRSASPSRVSDPALSFNAREPTSHYWVGDSNPIVTLLDERVARLHRGPPQRGDIGAWLDNRLTPLPHREELRPPVLTDRGMHRSINSLGTLPPRPDLEALVNIYFHRIHPLLPLLDESEIRSELALGTLPTPLLQALCLVASKDRSALPHLRLGSDTAVLQRESFNEHIYNDIMRNMPKREEKKRVLVIQILTLLSLHEWGPDGAEESSLNLIQAVHHAQTIALHHLSSPEKHTCNSLKALFWCLWSLDIWNAAMNGRPIIFHDCDMSLKVTDVISLFKPPFRVWLRLAEYLGEVIRFYRPSMDGRDDNDINIPSFEDIIDSSGAWDTPPQLLDSLEFFYHALIMLFTHSQGLQGRSHSQASKIRRSHSILTIAALCRTKNMADLAPIPMSAYTLSLGFSVTYKAYKEAKLRSAQTLAEETLSVFHRCLESFTTTWWLAATMVRLGRHALDNIKRPDQADPGFTTNDAAQRIRNARSHLSLDQETPPFDAPKTRSTVPDEGAHGGPISTNNPVNGFPSPDRHSPDFSSHSDWVNASSDDIDAFFNNFLDLNFPASSTEQFLCDSGI</sequence>
<dbReference type="Proteomes" id="UP000326198">
    <property type="component" value="Unassembled WGS sequence"/>
</dbReference>
<dbReference type="EMBL" id="ML736154">
    <property type="protein sequence ID" value="KAE8383524.1"/>
    <property type="molecule type" value="Genomic_DNA"/>
</dbReference>
<evidence type="ECO:0000256" key="1">
    <source>
        <dbReference type="ARBA" id="ARBA00022833"/>
    </source>
</evidence>
<evidence type="ECO:0000256" key="3">
    <source>
        <dbReference type="ARBA" id="ARBA00023125"/>
    </source>
</evidence>
<feature type="region of interest" description="Disordered" evidence="6">
    <location>
        <begin position="558"/>
        <end position="612"/>
    </location>
</feature>